<keyword evidence="5 14" id="KW-0479">Metal-binding</keyword>
<keyword evidence="9 14" id="KW-0460">Magnesium</keyword>
<keyword evidence="8 14" id="KW-0067">ATP-binding</keyword>
<comment type="catalytic activity">
    <reaction evidence="13 14 15">
        <text>ATP + (deoxyribonucleotide)n-3'-hydroxyl + 5'-phospho-(deoxyribonucleotide)m = (deoxyribonucleotide)n+m + AMP + diphosphate.</text>
        <dbReference type="EC" id="6.5.1.1"/>
    </reaction>
</comment>
<reference evidence="18" key="1">
    <citation type="journal article" date="2020" name="mSystems">
        <title>Genome- and Community-Level Interaction Insights into Carbon Utilization and Element Cycling Functions of Hydrothermarchaeota in Hydrothermal Sediment.</title>
        <authorList>
            <person name="Zhou Z."/>
            <person name="Liu Y."/>
            <person name="Xu W."/>
            <person name="Pan J."/>
            <person name="Luo Z.H."/>
            <person name="Li M."/>
        </authorList>
    </citation>
    <scope>NUCLEOTIDE SEQUENCE [LARGE SCALE GENOMIC DNA]</scope>
    <source>
        <strain evidence="18">SpSt-902</strain>
    </source>
</reference>
<dbReference type="InterPro" id="IPR012308">
    <property type="entry name" value="DNA_ligase_ATP-dep_N"/>
</dbReference>
<dbReference type="Pfam" id="PF04679">
    <property type="entry name" value="DNA_ligase_A_C"/>
    <property type="match status" value="1"/>
</dbReference>
<evidence type="ECO:0000256" key="16">
    <source>
        <dbReference type="RuleBase" id="RU004196"/>
    </source>
</evidence>
<feature type="active site" description="N6-AMP-lysine intermediate" evidence="14">
    <location>
        <position position="251"/>
    </location>
</feature>
<keyword evidence="11 14" id="KW-0234">DNA repair</keyword>
<dbReference type="PANTHER" id="PTHR45674">
    <property type="entry name" value="DNA LIGASE 1/3 FAMILY MEMBER"/>
    <property type="match status" value="1"/>
</dbReference>
<evidence type="ECO:0000256" key="8">
    <source>
        <dbReference type="ARBA" id="ARBA00022840"/>
    </source>
</evidence>
<feature type="binding site" evidence="14">
    <location>
        <position position="341"/>
    </location>
    <ligand>
        <name>ATP</name>
        <dbReference type="ChEBI" id="CHEBI:30616"/>
    </ligand>
</feature>
<dbReference type="GO" id="GO:0006310">
    <property type="term" value="P:DNA recombination"/>
    <property type="evidence" value="ECO:0007669"/>
    <property type="project" value="UniProtKB-UniRule"/>
</dbReference>
<dbReference type="InterPro" id="IPR000977">
    <property type="entry name" value="DNA_ligase_ATP-dep"/>
</dbReference>
<dbReference type="InterPro" id="IPR012310">
    <property type="entry name" value="DNA_ligase_ATP-dep_cent"/>
</dbReference>
<evidence type="ECO:0000256" key="3">
    <source>
        <dbReference type="ARBA" id="ARBA00022618"/>
    </source>
</evidence>
<feature type="domain" description="ATP-dependent DNA ligase family profile" evidence="17">
    <location>
        <begin position="329"/>
        <end position="461"/>
    </location>
</feature>
<dbReference type="Gene3D" id="2.40.50.140">
    <property type="entry name" value="Nucleic acid-binding proteins"/>
    <property type="match status" value="1"/>
</dbReference>
<dbReference type="InterPro" id="IPR022865">
    <property type="entry name" value="DNA_ligae_ATP-dep_bac/arc"/>
</dbReference>
<sequence>MSTSIERVCDCLKILEGLSGRLDMARELGEFLSVLDNRERGPFVYLVQGQLTPPFRGGETGMSTRLVLRAIGRAAEDAGISLETPPETLLGNLGDMGNLAETIFVGRKGEALSFLRVFETLERLSRQEGEGSQEEKIRSLADLFLKLSPLSARFVARFVVGKLRLGVGDATIIDALSRWQGGKPARGPIENGYNLCSDLGRIATILGEQGLEGVRSLRPSPGFPIRMALCERLSSGEEIFEKIGACPVESKYDGFRCQVHTDGDRVQVFSRNLEETTLMFPEIVTATRNLFGTRPAIFEGEALGYNPETGGYHPFQVTITRKRKHNVKEKSDEIPLKMLVFDLMFLDGESWLDQPFLKRREQLEKIFPTHAFAVDEMEVAPPGVFGTSRLIMADHPSVIDHFFDEVLEEGFEGIIAKRREGTYTAGSRNFNWIKLKKSYKDALSDTLDLVVIGYYRGKGQRTRLGIGAVLTAAYDTDLDRFVSIARIGSGLTEEEWVSLRGVLEETVVPECPHSVLSEIVPDFWVEPKFVVTVRADDITRSPQHMCGRRDGEEGYALRFPRMTAPPRADKDPQDATSVREIESMYLKQKTLSARHRVKEEESRENGS</sequence>
<dbReference type="EC" id="6.5.1.1" evidence="14"/>
<feature type="binding site" evidence="14">
    <location>
        <position position="428"/>
    </location>
    <ligand>
        <name>ATP</name>
        <dbReference type="ChEBI" id="CHEBI:30616"/>
    </ligand>
</feature>
<evidence type="ECO:0000256" key="10">
    <source>
        <dbReference type="ARBA" id="ARBA00023172"/>
    </source>
</evidence>
<evidence type="ECO:0000256" key="13">
    <source>
        <dbReference type="ARBA" id="ARBA00034003"/>
    </source>
</evidence>
<accession>A0A7C3QT74</accession>
<dbReference type="Pfam" id="PF01068">
    <property type="entry name" value="DNA_ligase_A_M"/>
    <property type="match status" value="1"/>
</dbReference>
<comment type="caution">
    <text evidence="18">The sequence shown here is derived from an EMBL/GenBank/DDBJ whole genome shotgun (WGS) entry which is preliminary data.</text>
</comment>
<keyword evidence="6 14" id="KW-0547">Nucleotide-binding</keyword>
<dbReference type="SUPFAM" id="SSF50249">
    <property type="entry name" value="Nucleic acid-binding proteins"/>
    <property type="match status" value="1"/>
</dbReference>
<dbReference type="GO" id="GO:0046872">
    <property type="term" value="F:metal ion binding"/>
    <property type="evidence" value="ECO:0007669"/>
    <property type="project" value="UniProtKB-KW"/>
</dbReference>
<evidence type="ECO:0000256" key="9">
    <source>
        <dbReference type="ARBA" id="ARBA00022842"/>
    </source>
</evidence>
<comment type="similarity">
    <text evidence="1 14 16">Belongs to the ATP-dependent DNA ligase family.</text>
</comment>
<dbReference type="Gene3D" id="3.30.470.30">
    <property type="entry name" value="DNA ligase/mRNA capping enzyme"/>
    <property type="match status" value="1"/>
</dbReference>
<dbReference type="PROSITE" id="PS50160">
    <property type="entry name" value="DNA_LIGASE_A3"/>
    <property type="match status" value="1"/>
</dbReference>
<organism evidence="18">
    <name type="scientific">Leptospirillum ferriphilum</name>
    <dbReference type="NCBI Taxonomy" id="178606"/>
    <lineage>
        <taxon>Bacteria</taxon>
        <taxon>Pseudomonadati</taxon>
        <taxon>Nitrospirota</taxon>
        <taxon>Nitrospiria</taxon>
        <taxon>Nitrospirales</taxon>
        <taxon>Nitrospiraceae</taxon>
        <taxon>Leptospirillum</taxon>
    </lineage>
</organism>
<keyword evidence="3 14" id="KW-0132">Cell division</keyword>
<dbReference type="GO" id="GO:0003677">
    <property type="term" value="F:DNA binding"/>
    <property type="evidence" value="ECO:0007669"/>
    <property type="project" value="InterPro"/>
</dbReference>
<feature type="binding site" evidence="14">
    <location>
        <position position="256"/>
    </location>
    <ligand>
        <name>ATP</name>
        <dbReference type="ChEBI" id="CHEBI:30616"/>
    </ligand>
</feature>
<keyword evidence="10 14" id="KW-0233">DNA recombination</keyword>
<evidence type="ECO:0000256" key="14">
    <source>
        <dbReference type="HAMAP-Rule" id="MF_00407"/>
    </source>
</evidence>
<keyword evidence="4 14" id="KW-0235">DNA replication</keyword>
<dbReference type="SUPFAM" id="SSF117018">
    <property type="entry name" value="ATP-dependent DNA ligase DNA-binding domain"/>
    <property type="match status" value="1"/>
</dbReference>
<evidence type="ECO:0000256" key="12">
    <source>
        <dbReference type="ARBA" id="ARBA00023306"/>
    </source>
</evidence>
<dbReference type="SUPFAM" id="SSF56091">
    <property type="entry name" value="DNA ligase/mRNA capping enzyme, catalytic domain"/>
    <property type="match status" value="1"/>
</dbReference>
<comment type="cofactor">
    <cofactor evidence="14">
        <name>Mg(2+)</name>
        <dbReference type="ChEBI" id="CHEBI:18420"/>
    </cofactor>
</comment>
<dbReference type="InterPro" id="IPR036599">
    <property type="entry name" value="DNA_ligase_N_sf"/>
</dbReference>
<evidence type="ECO:0000256" key="11">
    <source>
        <dbReference type="ARBA" id="ARBA00023204"/>
    </source>
</evidence>
<evidence type="ECO:0000256" key="4">
    <source>
        <dbReference type="ARBA" id="ARBA00022705"/>
    </source>
</evidence>
<comment type="function">
    <text evidence="14">DNA ligase that seals nicks in double-stranded DNA during DNA replication, DNA recombination and DNA repair.</text>
</comment>
<dbReference type="HAMAP" id="MF_00407">
    <property type="entry name" value="DNA_ligase"/>
    <property type="match status" value="1"/>
</dbReference>
<protein>
    <recommendedName>
        <fullName evidence="14">Probable DNA ligase</fullName>
        <ecNumber evidence="14">6.5.1.1</ecNumber>
    </recommendedName>
    <alternativeName>
        <fullName evidence="14">Polydeoxyribonucleotide synthase [ATP]</fullName>
    </alternativeName>
</protein>
<dbReference type="CDD" id="cd07893">
    <property type="entry name" value="OBF_DNA_ligase"/>
    <property type="match status" value="1"/>
</dbReference>
<keyword evidence="7 14" id="KW-0227">DNA damage</keyword>
<dbReference type="GO" id="GO:0071897">
    <property type="term" value="P:DNA biosynthetic process"/>
    <property type="evidence" value="ECO:0007669"/>
    <property type="project" value="InterPro"/>
</dbReference>
<feature type="binding site" evidence="14">
    <location>
        <position position="271"/>
    </location>
    <ligand>
        <name>ATP</name>
        <dbReference type="ChEBI" id="CHEBI:30616"/>
    </ligand>
</feature>
<keyword evidence="2 14" id="KW-0436">Ligase</keyword>
<evidence type="ECO:0000256" key="2">
    <source>
        <dbReference type="ARBA" id="ARBA00022598"/>
    </source>
</evidence>
<feature type="binding site" evidence="14">
    <location>
        <position position="301"/>
    </location>
    <ligand>
        <name>ATP</name>
        <dbReference type="ChEBI" id="CHEBI:30616"/>
    </ligand>
</feature>
<dbReference type="InterPro" id="IPR012340">
    <property type="entry name" value="NA-bd_OB-fold"/>
</dbReference>
<evidence type="ECO:0000313" key="18">
    <source>
        <dbReference type="EMBL" id="HFT93011.1"/>
    </source>
</evidence>
<keyword evidence="12 14" id="KW-0131">Cell cycle</keyword>
<dbReference type="GO" id="GO:0005524">
    <property type="term" value="F:ATP binding"/>
    <property type="evidence" value="ECO:0007669"/>
    <property type="project" value="UniProtKB-UniRule"/>
</dbReference>
<dbReference type="NCBIfam" id="TIGR00574">
    <property type="entry name" value="dnl1"/>
    <property type="match status" value="1"/>
</dbReference>
<name>A0A7C3QT74_9BACT</name>
<evidence type="ECO:0000256" key="7">
    <source>
        <dbReference type="ARBA" id="ARBA00022763"/>
    </source>
</evidence>
<proteinExistence type="inferred from homology"/>
<feature type="binding site" evidence="14">
    <location>
        <position position="249"/>
    </location>
    <ligand>
        <name>ATP</name>
        <dbReference type="ChEBI" id="CHEBI:30616"/>
    </ligand>
</feature>
<dbReference type="Gene3D" id="1.10.3260.10">
    <property type="entry name" value="DNA ligase, ATP-dependent, N-terminal domain"/>
    <property type="match status" value="1"/>
</dbReference>
<dbReference type="CDD" id="cd07901">
    <property type="entry name" value="Adenylation_DNA_ligase_Arch_LigB"/>
    <property type="match status" value="1"/>
</dbReference>
<dbReference type="Pfam" id="PF04675">
    <property type="entry name" value="DNA_ligase_A_N"/>
    <property type="match status" value="1"/>
</dbReference>
<evidence type="ECO:0000256" key="6">
    <source>
        <dbReference type="ARBA" id="ARBA00022741"/>
    </source>
</evidence>
<dbReference type="PROSITE" id="PS00697">
    <property type="entry name" value="DNA_LIGASE_A1"/>
    <property type="match status" value="1"/>
</dbReference>
<dbReference type="GO" id="GO:0006273">
    <property type="term" value="P:lagging strand elongation"/>
    <property type="evidence" value="ECO:0007669"/>
    <property type="project" value="TreeGrafter"/>
</dbReference>
<dbReference type="GO" id="GO:0003910">
    <property type="term" value="F:DNA ligase (ATP) activity"/>
    <property type="evidence" value="ECO:0007669"/>
    <property type="project" value="UniProtKB-UniRule"/>
</dbReference>
<evidence type="ECO:0000259" key="17">
    <source>
        <dbReference type="PROSITE" id="PS50160"/>
    </source>
</evidence>
<dbReference type="PANTHER" id="PTHR45674:SF4">
    <property type="entry name" value="DNA LIGASE 1"/>
    <property type="match status" value="1"/>
</dbReference>
<dbReference type="EMBL" id="DTMM01000072">
    <property type="protein sequence ID" value="HFT93011.1"/>
    <property type="molecule type" value="Genomic_DNA"/>
</dbReference>
<evidence type="ECO:0000256" key="15">
    <source>
        <dbReference type="RuleBase" id="RU000617"/>
    </source>
</evidence>
<evidence type="ECO:0000256" key="1">
    <source>
        <dbReference type="ARBA" id="ARBA00007572"/>
    </source>
</evidence>
<dbReference type="InterPro" id="IPR012309">
    <property type="entry name" value="DNA_ligase_ATP-dep_C"/>
</dbReference>
<dbReference type="GO" id="GO:0006281">
    <property type="term" value="P:DNA repair"/>
    <property type="evidence" value="ECO:0007669"/>
    <property type="project" value="UniProtKB-UniRule"/>
</dbReference>
<dbReference type="GO" id="GO:0051301">
    <property type="term" value="P:cell division"/>
    <property type="evidence" value="ECO:0007669"/>
    <property type="project" value="UniProtKB-KW"/>
</dbReference>
<evidence type="ECO:0000256" key="5">
    <source>
        <dbReference type="ARBA" id="ARBA00022723"/>
    </source>
</evidence>
<gene>
    <name evidence="14" type="primary">lig</name>
    <name evidence="18" type="ORF">ENX03_03525</name>
</gene>
<dbReference type="PROSITE" id="PS00333">
    <property type="entry name" value="DNA_LIGASE_A2"/>
    <property type="match status" value="1"/>
</dbReference>
<dbReference type="InterPro" id="IPR050191">
    <property type="entry name" value="ATP-dep_DNA_ligase"/>
</dbReference>
<dbReference type="AlphaFoldDB" id="A0A7C3QT74"/>
<feature type="binding site" evidence="14">
    <location>
        <position position="434"/>
    </location>
    <ligand>
        <name>ATP</name>
        <dbReference type="ChEBI" id="CHEBI:30616"/>
    </ligand>
</feature>
<dbReference type="InterPro" id="IPR016059">
    <property type="entry name" value="DNA_ligase_ATP-dep_CS"/>
</dbReference>